<dbReference type="CDD" id="cd02440">
    <property type="entry name" value="AdoMet_MTases"/>
    <property type="match status" value="1"/>
</dbReference>
<evidence type="ECO:0000256" key="7">
    <source>
        <dbReference type="ARBA" id="ARBA00022679"/>
    </source>
</evidence>
<dbReference type="GO" id="GO:0003723">
    <property type="term" value="F:RNA binding"/>
    <property type="evidence" value="ECO:0007669"/>
    <property type="project" value="UniProtKB-UniRule"/>
</dbReference>
<dbReference type="NCBIfam" id="NF011494">
    <property type="entry name" value="PRK14902.1"/>
    <property type="match status" value="1"/>
</dbReference>
<evidence type="ECO:0000256" key="9">
    <source>
        <dbReference type="ARBA" id="ARBA00022884"/>
    </source>
</evidence>
<keyword evidence="5" id="KW-0698">rRNA processing</keyword>
<dbReference type="RefSeq" id="WP_188693175.1">
    <property type="nucleotide sequence ID" value="NZ_BMIR01000008.1"/>
</dbReference>
<dbReference type="InterPro" id="IPR004573">
    <property type="entry name" value="rRNA_ssu_MeTfrase_B"/>
</dbReference>
<accession>A0A8J2VWP2</accession>
<keyword evidence="4" id="KW-0963">Cytoplasm</keyword>
<dbReference type="NCBIfam" id="TIGR00563">
    <property type="entry name" value="rsmB"/>
    <property type="match status" value="1"/>
</dbReference>
<keyword evidence="9 13" id="KW-0694">RNA-binding</keyword>
<dbReference type="Pfam" id="PF22458">
    <property type="entry name" value="RsmF-B_ferredox"/>
    <property type="match status" value="1"/>
</dbReference>
<evidence type="ECO:0000256" key="8">
    <source>
        <dbReference type="ARBA" id="ARBA00022691"/>
    </source>
</evidence>
<keyword evidence="7 13" id="KW-0808">Transferase</keyword>
<organism evidence="15 16">
    <name type="scientific">Pullulanibacillus camelliae</name>
    <dbReference type="NCBI Taxonomy" id="1707096"/>
    <lineage>
        <taxon>Bacteria</taxon>
        <taxon>Bacillati</taxon>
        <taxon>Bacillota</taxon>
        <taxon>Bacilli</taxon>
        <taxon>Bacillales</taxon>
        <taxon>Sporolactobacillaceae</taxon>
        <taxon>Pullulanibacillus</taxon>
    </lineage>
</organism>
<dbReference type="InterPro" id="IPR035926">
    <property type="entry name" value="NusB-like_sf"/>
</dbReference>
<dbReference type="PANTHER" id="PTHR22807:SF53">
    <property type="entry name" value="RIBOSOMAL RNA SMALL SUBUNIT METHYLTRANSFERASE B-RELATED"/>
    <property type="match status" value="1"/>
</dbReference>
<dbReference type="InterPro" id="IPR049560">
    <property type="entry name" value="MeTrfase_RsmB-F_NOP2_cat"/>
</dbReference>
<dbReference type="Pfam" id="PF01189">
    <property type="entry name" value="Methyltr_RsmB-F"/>
    <property type="match status" value="1"/>
</dbReference>
<dbReference type="FunFam" id="1.10.940.10:FF:000006">
    <property type="entry name" value="16S rRNA (Cytosine(967)-C(5))-methyltransferase RsmB"/>
    <property type="match status" value="1"/>
</dbReference>
<evidence type="ECO:0000256" key="4">
    <source>
        <dbReference type="ARBA" id="ARBA00022490"/>
    </source>
</evidence>
<dbReference type="PROSITE" id="PS51686">
    <property type="entry name" value="SAM_MT_RSMB_NOP"/>
    <property type="match status" value="1"/>
</dbReference>
<feature type="binding site" evidence="13">
    <location>
        <position position="328"/>
    </location>
    <ligand>
        <name>S-adenosyl-L-methionine</name>
        <dbReference type="ChEBI" id="CHEBI:59789"/>
    </ligand>
</feature>
<reference evidence="15" key="1">
    <citation type="journal article" date="2014" name="Int. J. Syst. Evol. Microbiol.">
        <title>Complete genome sequence of Corynebacterium casei LMG S-19264T (=DSM 44701T), isolated from a smear-ripened cheese.</title>
        <authorList>
            <consortium name="US DOE Joint Genome Institute (JGI-PGF)"/>
            <person name="Walter F."/>
            <person name="Albersmeier A."/>
            <person name="Kalinowski J."/>
            <person name="Ruckert C."/>
        </authorList>
    </citation>
    <scope>NUCLEOTIDE SEQUENCE</scope>
    <source>
        <strain evidence="15">CGMCC 1.15371</strain>
    </source>
</reference>
<feature type="binding site" evidence="13">
    <location>
        <begin position="258"/>
        <end position="264"/>
    </location>
    <ligand>
        <name>S-adenosyl-L-methionine</name>
        <dbReference type="ChEBI" id="CHEBI:59789"/>
    </ligand>
</feature>
<feature type="binding site" evidence="13">
    <location>
        <position position="309"/>
    </location>
    <ligand>
        <name>S-adenosyl-L-methionine</name>
        <dbReference type="ChEBI" id="CHEBI:59789"/>
    </ligand>
</feature>
<name>A0A8J2VWP2_9BACL</name>
<evidence type="ECO:0000256" key="13">
    <source>
        <dbReference type="PROSITE-ProRule" id="PRU01023"/>
    </source>
</evidence>
<dbReference type="GO" id="GO:0008649">
    <property type="term" value="F:rRNA methyltransferase activity"/>
    <property type="evidence" value="ECO:0007669"/>
    <property type="project" value="InterPro"/>
</dbReference>
<comment type="similarity">
    <text evidence="13">Belongs to the class I-like SAM-binding methyltransferase superfamily. RsmB/NOP family.</text>
</comment>
<dbReference type="Gene3D" id="3.30.70.1170">
    <property type="entry name" value="Sun protein, domain 3"/>
    <property type="match status" value="1"/>
</dbReference>
<dbReference type="InterPro" id="IPR001678">
    <property type="entry name" value="MeTrfase_RsmB-F_NOP2_dom"/>
</dbReference>
<feature type="domain" description="SAM-dependent MTase RsmB/NOP-type" evidence="14">
    <location>
        <begin position="169"/>
        <end position="448"/>
    </location>
</feature>
<protein>
    <recommendedName>
        <fullName evidence="3">16S rRNA (cytosine(967)-C(5))-methyltransferase</fullName>
        <ecNumber evidence="3">2.1.1.176</ecNumber>
    </recommendedName>
    <alternativeName>
        <fullName evidence="10">16S rRNA m5C967 methyltransferase</fullName>
    </alternativeName>
    <alternativeName>
        <fullName evidence="11">rRNA (cytosine-C(5)-)-methyltransferase RsmB</fullName>
    </alternativeName>
</protein>
<keyword evidence="16" id="KW-1185">Reference proteome</keyword>
<dbReference type="EMBL" id="BMIR01000008">
    <property type="protein sequence ID" value="GGE41785.1"/>
    <property type="molecule type" value="Genomic_DNA"/>
</dbReference>
<evidence type="ECO:0000313" key="16">
    <source>
        <dbReference type="Proteomes" id="UP000628775"/>
    </source>
</evidence>
<dbReference type="PANTHER" id="PTHR22807">
    <property type="entry name" value="NOP2 YEAST -RELATED NOL1/NOP2/FMU SUN DOMAIN-CONTAINING"/>
    <property type="match status" value="1"/>
</dbReference>
<dbReference type="EC" id="2.1.1.176" evidence="3"/>
<proteinExistence type="inferred from homology"/>
<dbReference type="InterPro" id="IPR006027">
    <property type="entry name" value="NusB_RsmB_TIM44"/>
</dbReference>
<dbReference type="Proteomes" id="UP000628775">
    <property type="component" value="Unassembled WGS sequence"/>
</dbReference>
<gene>
    <name evidence="15" type="primary">sun</name>
    <name evidence="15" type="ORF">GCM10011391_20680</name>
</gene>
<feature type="binding site" evidence="13">
    <location>
        <position position="282"/>
    </location>
    <ligand>
        <name>S-adenosyl-L-methionine</name>
        <dbReference type="ChEBI" id="CHEBI:59789"/>
    </ligand>
</feature>
<dbReference type="Gene3D" id="1.10.940.10">
    <property type="entry name" value="NusB-like"/>
    <property type="match status" value="1"/>
</dbReference>
<dbReference type="AlphaFoldDB" id="A0A8J2VWP2"/>
<dbReference type="SUPFAM" id="SSF48013">
    <property type="entry name" value="NusB-like"/>
    <property type="match status" value="1"/>
</dbReference>
<dbReference type="GO" id="GO:0006355">
    <property type="term" value="P:regulation of DNA-templated transcription"/>
    <property type="evidence" value="ECO:0007669"/>
    <property type="project" value="InterPro"/>
</dbReference>
<keyword evidence="6 13" id="KW-0489">Methyltransferase</keyword>
<comment type="subcellular location">
    <subcellularLocation>
        <location evidence="2">Cytoplasm</location>
    </subcellularLocation>
</comment>
<evidence type="ECO:0000256" key="6">
    <source>
        <dbReference type="ARBA" id="ARBA00022603"/>
    </source>
</evidence>
<dbReference type="SUPFAM" id="SSF53335">
    <property type="entry name" value="S-adenosyl-L-methionine-dependent methyltransferases"/>
    <property type="match status" value="1"/>
</dbReference>
<evidence type="ECO:0000256" key="3">
    <source>
        <dbReference type="ARBA" id="ARBA00012140"/>
    </source>
</evidence>
<dbReference type="InterPro" id="IPR054728">
    <property type="entry name" value="RsmB-like_ferredoxin"/>
</dbReference>
<evidence type="ECO:0000256" key="11">
    <source>
        <dbReference type="ARBA" id="ARBA00031088"/>
    </source>
</evidence>
<evidence type="ECO:0000256" key="5">
    <source>
        <dbReference type="ARBA" id="ARBA00022552"/>
    </source>
</evidence>
<evidence type="ECO:0000256" key="10">
    <source>
        <dbReference type="ARBA" id="ARBA00030399"/>
    </source>
</evidence>
<dbReference type="FunFam" id="3.30.70.1170:FF:000003">
    <property type="entry name" value="16S rRNA (Cytosine(967)-C(5))-methyltransferase RsmB"/>
    <property type="match status" value="1"/>
</dbReference>
<evidence type="ECO:0000259" key="14">
    <source>
        <dbReference type="PROSITE" id="PS51686"/>
    </source>
</evidence>
<evidence type="ECO:0000256" key="12">
    <source>
        <dbReference type="ARBA" id="ARBA00047283"/>
    </source>
</evidence>
<comment type="caution">
    <text evidence="15">The sequence shown here is derived from an EMBL/GenBank/DDBJ whole genome shotgun (WGS) entry which is preliminary data.</text>
</comment>
<evidence type="ECO:0000256" key="1">
    <source>
        <dbReference type="ARBA" id="ARBA00002724"/>
    </source>
</evidence>
<dbReference type="PRINTS" id="PR02008">
    <property type="entry name" value="RCMTFAMILY"/>
</dbReference>
<dbReference type="InterPro" id="IPR029063">
    <property type="entry name" value="SAM-dependent_MTases_sf"/>
</dbReference>
<sequence length="448" mass="50268">MTVTVREVALNVLEKIEKQGAYSQLALNHAIEKAALSEKDVALLTQIVYGTLQRQLTLDYYIRTFVKNEKKMEPWVRLLLRLSFFQFTFLDKVPDHAIVSEAVTIAKKRGHKGIAGLVNGVLRATQRKGLPNLEGIKDPIERLSIETSHPQWLLKRWLSYYGIEATRTMCDYNNTAPLTTLRVNALKMSRDEALAALLETGLDAEKGRLSDDALILNKGKILSHPLYKEGKVTIQDESSMLVNVALAPQPMMRILDACAGPGGKTTHIAEKMADEGDIIALDIHQHKTKLIEKSAARLDLRSIHTHALDARSVQEAFEPASFDCILVDAPCTGFGVIRRKPEIKYQKTVKDIEQIAEIQTKILAAVAPLLKKGGKLVYSTCTVDKEENVGTAERFLQEFTDFEVDHALMDRLPQTLQNHSRWYGKGMVQILPQDFDTDGFFISCFVKK</sequence>
<dbReference type="Pfam" id="PF01029">
    <property type="entry name" value="NusB"/>
    <property type="match status" value="1"/>
</dbReference>
<keyword evidence="8 13" id="KW-0949">S-adenosyl-L-methionine</keyword>
<comment type="catalytic activity">
    <reaction evidence="12">
        <text>cytidine(967) in 16S rRNA + S-adenosyl-L-methionine = 5-methylcytidine(967) in 16S rRNA + S-adenosyl-L-homocysteine + H(+)</text>
        <dbReference type="Rhea" id="RHEA:42748"/>
        <dbReference type="Rhea" id="RHEA-COMP:10219"/>
        <dbReference type="Rhea" id="RHEA-COMP:10220"/>
        <dbReference type="ChEBI" id="CHEBI:15378"/>
        <dbReference type="ChEBI" id="CHEBI:57856"/>
        <dbReference type="ChEBI" id="CHEBI:59789"/>
        <dbReference type="ChEBI" id="CHEBI:74483"/>
        <dbReference type="ChEBI" id="CHEBI:82748"/>
        <dbReference type="EC" id="2.1.1.176"/>
    </reaction>
</comment>
<comment type="function">
    <text evidence="1">Specifically methylates the cytosine at position 967 (m5C967) of 16S rRNA.</text>
</comment>
<dbReference type="GO" id="GO:0005737">
    <property type="term" value="C:cytoplasm"/>
    <property type="evidence" value="ECO:0007669"/>
    <property type="project" value="UniProtKB-SubCell"/>
</dbReference>
<feature type="active site" description="Nucleophile" evidence="13">
    <location>
        <position position="381"/>
    </location>
</feature>
<evidence type="ECO:0000313" key="15">
    <source>
        <dbReference type="EMBL" id="GGE41785.1"/>
    </source>
</evidence>
<dbReference type="Gene3D" id="3.40.50.150">
    <property type="entry name" value="Vaccinia Virus protein VP39"/>
    <property type="match status" value="1"/>
</dbReference>
<dbReference type="FunFam" id="3.40.50.150:FF:000022">
    <property type="entry name" value="Ribosomal RNA small subunit methyltransferase B"/>
    <property type="match status" value="1"/>
</dbReference>
<dbReference type="InterPro" id="IPR023267">
    <property type="entry name" value="RCMT"/>
</dbReference>
<reference evidence="15" key="2">
    <citation type="submission" date="2020-09" db="EMBL/GenBank/DDBJ databases">
        <authorList>
            <person name="Sun Q."/>
            <person name="Zhou Y."/>
        </authorList>
    </citation>
    <scope>NUCLEOTIDE SEQUENCE</scope>
    <source>
        <strain evidence="15">CGMCC 1.15371</strain>
    </source>
</reference>
<evidence type="ECO:0000256" key="2">
    <source>
        <dbReference type="ARBA" id="ARBA00004496"/>
    </source>
</evidence>